<dbReference type="Pfam" id="PF02770">
    <property type="entry name" value="Acyl-CoA_dh_M"/>
    <property type="match status" value="1"/>
</dbReference>
<dbReference type="EMBL" id="BAABIM010000003">
    <property type="protein sequence ID" value="GAA4691725.1"/>
    <property type="molecule type" value="Genomic_DNA"/>
</dbReference>
<evidence type="ECO:0000256" key="5">
    <source>
        <dbReference type="RuleBase" id="RU362125"/>
    </source>
</evidence>
<dbReference type="InterPro" id="IPR036250">
    <property type="entry name" value="AcylCo_DH-like_C"/>
</dbReference>
<dbReference type="PANTHER" id="PTHR43884:SF12">
    <property type="entry name" value="ISOVALERYL-COA DEHYDROGENASE, MITOCHONDRIAL-RELATED"/>
    <property type="match status" value="1"/>
</dbReference>
<evidence type="ECO:0000313" key="10">
    <source>
        <dbReference type="Proteomes" id="UP001500621"/>
    </source>
</evidence>
<dbReference type="PROSITE" id="PS00073">
    <property type="entry name" value="ACYL_COA_DH_2"/>
    <property type="match status" value="1"/>
</dbReference>
<dbReference type="Pfam" id="PF02771">
    <property type="entry name" value="Acyl-CoA_dh_N"/>
    <property type="match status" value="1"/>
</dbReference>
<feature type="domain" description="Acyl-CoA oxidase/dehydrogenase middle" evidence="7">
    <location>
        <begin position="216"/>
        <end position="306"/>
    </location>
</feature>
<dbReference type="InterPro" id="IPR006091">
    <property type="entry name" value="Acyl-CoA_Oxase/DH_mid-dom"/>
</dbReference>
<accession>A0ABP8WQ44</accession>
<keyword evidence="5" id="KW-0560">Oxidoreductase</keyword>
<dbReference type="PANTHER" id="PTHR43884">
    <property type="entry name" value="ACYL-COA DEHYDROGENASE"/>
    <property type="match status" value="1"/>
</dbReference>
<dbReference type="InterPro" id="IPR013786">
    <property type="entry name" value="AcylCoA_DH/ox_N"/>
</dbReference>
<dbReference type="SUPFAM" id="SSF47203">
    <property type="entry name" value="Acyl-CoA dehydrogenase C-terminal domain-like"/>
    <property type="match status" value="1"/>
</dbReference>
<dbReference type="InterPro" id="IPR009075">
    <property type="entry name" value="AcylCo_DH/oxidase_C"/>
</dbReference>
<dbReference type="Proteomes" id="UP001500621">
    <property type="component" value="Unassembled WGS sequence"/>
</dbReference>
<evidence type="ECO:0000256" key="4">
    <source>
        <dbReference type="ARBA" id="ARBA00022827"/>
    </source>
</evidence>
<dbReference type="InterPro" id="IPR006089">
    <property type="entry name" value="Acyl-CoA_DH_CS"/>
</dbReference>
<evidence type="ECO:0000313" key="9">
    <source>
        <dbReference type="EMBL" id="GAA4691725.1"/>
    </source>
</evidence>
<comment type="cofactor">
    <cofactor evidence="1 5">
        <name>FAD</name>
        <dbReference type="ChEBI" id="CHEBI:57692"/>
    </cofactor>
</comment>
<sequence length="455" mass="47713">MSLLNSLLPGGKNGLPETARRDPIGYLVAGLNKLAQSDLIDRVGLRKPTEQAVFTVTRNGFKTMTTASRTFSKAGSATKPGTRPATTRASGVFDLTPTEDEQMLVDVVTEFADEVVRPAAVEADEACEAPEAVLKASLEIGLPILGVPEALGGISEERSAMAGTLVAEALARGDMGLAVATLAPGSVATAIGLWGTEAQQQTYLPAFTADEVPAAALALTEPSVLFDVMSPATTATRTPEGGYRLDGVKSLVARGAQAELFVVGATLEGKPVMFLVESSTHGLTVEGDPSMGVRAASLTKLSLENVVVPAEAVLGQTDGSTYAECVRLSRLAWCALAVGTGQAVLDYVTPYVKERKAFGEPVAHRQSVAFMVANIAIELQAMRLLTYKAASRAAAGKDFTREVALARNLCASKGMQIGLDGVQLLGGHGYVKEHPVERWYRDLRAIGVMEGAVLV</sequence>
<evidence type="ECO:0000259" key="8">
    <source>
        <dbReference type="Pfam" id="PF02771"/>
    </source>
</evidence>
<dbReference type="Gene3D" id="2.40.110.10">
    <property type="entry name" value="Butyryl-CoA Dehydrogenase, subunit A, domain 2"/>
    <property type="match status" value="1"/>
</dbReference>
<keyword evidence="3 5" id="KW-0285">Flavoprotein</keyword>
<comment type="similarity">
    <text evidence="2 5">Belongs to the acyl-CoA dehydrogenase family.</text>
</comment>
<dbReference type="Pfam" id="PF00441">
    <property type="entry name" value="Acyl-CoA_dh_1"/>
    <property type="match status" value="1"/>
</dbReference>
<gene>
    <name evidence="9" type="ORF">GCM10023226_32050</name>
</gene>
<dbReference type="InterPro" id="IPR009100">
    <property type="entry name" value="AcylCoA_DH/oxidase_NM_dom_sf"/>
</dbReference>
<proteinExistence type="inferred from homology"/>
<keyword evidence="10" id="KW-1185">Reference proteome</keyword>
<dbReference type="SUPFAM" id="SSF56645">
    <property type="entry name" value="Acyl-CoA dehydrogenase NM domain-like"/>
    <property type="match status" value="1"/>
</dbReference>
<organism evidence="9 10">
    <name type="scientific">Nocardioides nanhaiensis</name>
    <dbReference type="NCBI Taxonomy" id="1476871"/>
    <lineage>
        <taxon>Bacteria</taxon>
        <taxon>Bacillati</taxon>
        <taxon>Actinomycetota</taxon>
        <taxon>Actinomycetes</taxon>
        <taxon>Propionibacteriales</taxon>
        <taxon>Nocardioidaceae</taxon>
        <taxon>Nocardioides</taxon>
    </lineage>
</organism>
<feature type="domain" description="Acyl-CoA dehydrogenase/oxidase C-terminal" evidence="6">
    <location>
        <begin position="326"/>
        <end position="452"/>
    </location>
</feature>
<evidence type="ECO:0000256" key="1">
    <source>
        <dbReference type="ARBA" id="ARBA00001974"/>
    </source>
</evidence>
<dbReference type="Gene3D" id="1.10.540.10">
    <property type="entry name" value="Acyl-CoA dehydrogenase/oxidase, N-terminal domain"/>
    <property type="match status" value="1"/>
</dbReference>
<evidence type="ECO:0000259" key="7">
    <source>
        <dbReference type="Pfam" id="PF02770"/>
    </source>
</evidence>
<dbReference type="InterPro" id="IPR046373">
    <property type="entry name" value="Acyl-CoA_Oxase/DH_mid-dom_sf"/>
</dbReference>
<reference evidence="10" key="1">
    <citation type="journal article" date="2019" name="Int. J. Syst. Evol. Microbiol.">
        <title>The Global Catalogue of Microorganisms (GCM) 10K type strain sequencing project: providing services to taxonomists for standard genome sequencing and annotation.</title>
        <authorList>
            <consortium name="The Broad Institute Genomics Platform"/>
            <consortium name="The Broad Institute Genome Sequencing Center for Infectious Disease"/>
            <person name="Wu L."/>
            <person name="Ma J."/>
        </authorList>
    </citation>
    <scope>NUCLEOTIDE SEQUENCE [LARGE SCALE GENOMIC DNA]</scope>
    <source>
        <strain evidence="10">JCM 18127</strain>
    </source>
</reference>
<dbReference type="RefSeq" id="WP_345267662.1">
    <property type="nucleotide sequence ID" value="NZ_BAABIM010000003.1"/>
</dbReference>
<dbReference type="InterPro" id="IPR037069">
    <property type="entry name" value="AcylCoA_DH/ox_N_sf"/>
</dbReference>
<protein>
    <submittedName>
        <fullName evidence="9">Acyl-CoA dehydrogenase family protein</fullName>
    </submittedName>
</protein>
<name>A0ABP8WQ44_9ACTN</name>
<feature type="domain" description="Acyl-CoA dehydrogenase/oxidase N-terminal" evidence="8">
    <location>
        <begin position="98"/>
        <end position="209"/>
    </location>
</feature>
<evidence type="ECO:0000256" key="3">
    <source>
        <dbReference type="ARBA" id="ARBA00022630"/>
    </source>
</evidence>
<dbReference type="Gene3D" id="1.20.140.10">
    <property type="entry name" value="Butyryl-CoA Dehydrogenase, subunit A, domain 3"/>
    <property type="match status" value="1"/>
</dbReference>
<comment type="caution">
    <text evidence="9">The sequence shown here is derived from an EMBL/GenBank/DDBJ whole genome shotgun (WGS) entry which is preliminary data.</text>
</comment>
<evidence type="ECO:0000259" key="6">
    <source>
        <dbReference type="Pfam" id="PF00441"/>
    </source>
</evidence>
<evidence type="ECO:0000256" key="2">
    <source>
        <dbReference type="ARBA" id="ARBA00009347"/>
    </source>
</evidence>
<keyword evidence="4 5" id="KW-0274">FAD</keyword>